<keyword evidence="2" id="KW-0378">Hydrolase</keyword>
<protein>
    <submittedName>
        <fullName evidence="2">Alpha beta-hydrolase</fullName>
    </submittedName>
</protein>
<dbReference type="InterPro" id="IPR000073">
    <property type="entry name" value="AB_hydrolase_1"/>
</dbReference>
<dbReference type="GO" id="GO:0046464">
    <property type="term" value="P:acylglycerol catabolic process"/>
    <property type="evidence" value="ECO:0007669"/>
    <property type="project" value="TreeGrafter"/>
</dbReference>
<dbReference type="PRINTS" id="PR00111">
    <property type="entry name" value="ABHYDROLASE"/>
</dbReference>
<proteinExistence type="predicted"/>
<dbReference type="SUPFAM" id="SSF53474">
    <property type="entry name" value="alpha/beta-Hydrolases"/>
    <property type="match status" value="1"/>
</dbReference>
<dbReference type="InterPro" id="IPR029058">
    <property type="entry name" value="AB_hydrolase_fold"/>
</dbReference>
<dbReference type="PANTHER" id="PTHR43798">
    <property type="entry name" value="MONOACYLGLYCEROL LIPASE"/>
    <property type="match status" value="1"/>
</dbReference>
<evidence type="ECO:0000313" key="3">
    <source>
        <dbReference type="Proteomes" id="UP000266272"/>
    </source>
</evidence>
<dbReference type="OrthoDB" id="8119704at2759"/>
<dbReference type="GO" id="GO:0016020">
    <property type="term" value="C:membrane"/>
    <property type="evidence" value="ECO:0007669"/>
    <property type="project" value="TreeGrafter"/>
</dbReference>
<dbReference type="GO" id="GO:0047372">
    <property type="term" value="F:monoacylglycerol lipase activity"/>
    <property type="evidence" value="ECO:0007669"/>
    <property type="project" value="TreeGrafter"/>
</dbReference>
<dbReference type="PANTHER" id="PTHR43798:SF5">
    <property type="entry name" value="MONOACYLGLYCEROL LIPASE ABHD6"/>
    <property type="match status" value="1"/>
</dbReference>
<name>A0A395NNK5_TRIAR</name>
<dbReference type="InterPro" id="IPR050266">
    <property type="entry name" value="AB_hydrolase_sf"/>
</dbReference>
<evidence type="ECO:0000259" key="1">
    <source>
        <dbReference type="Pfam" id="PF00561"/>
    </source>
</evidence>
<dbReference type="STRING" id="490622.A0A395NNK5"/>
<comment type="caution">
    <text evidence="2">The sequence shown here is derived from an EMBL/GenBank/DDBJ whole genome shotgun (WGS) entry which is preliminary data.</text>
</comment>
<feature type="domain" description="AB hydrolase-1" evidence="1">
    <location>
        <begin position="40"/>
        <end position="274"/>
    </location>
</feature>
<dbReference type="EMBL" id="PXOA01000278">
    <property type="protein sequence ID" value="RFU77531.1"/>
    <property type="molecule type" value="Genomic_DNA"/>
</dbReference>
<keyword evidence="3" id="KW-1185">Reference proteome</keyword>
<dbReference type="AlphaFoldDB" id="A0A395NNK5"/>
<gene>
    <name evidence="2" type="ORF">TARUN_4745</name>
</gene>
<dbReference type="Pfam" id="PF00561">
    <property type="entry name" value="Abhydrolase_1"/>
    <property type="match status" value="1"/>
</dbReference>
<accession>A0A395NNK5</accession>
<evidence type="ECO:0000313" key="2">
    <source>
        <dbReference type="EMBL" id="RFU77531.1"/>
    </source>
</evidence>
<dbReference type="Proteomes" id="UP000266272">
    <property type="component" value="Unassembled WGS sequence"/>
</dbReference>
<dbReference type="Gene3D" id="3.40.50.1820">
    <property type="entry name" value="alpha/beta hydrolase"/>
    <property type="match status" value="1"/>
</dbReference>
<reference evidence="2 3" key="1">
    <citation type="journal article" date="2018" name="PLoS Pathog.">
        <title>Evolution of structural diversity of trichothecenes, a family of toxins produced by plant pathogenic and entomopathogenic fungi.</title>
        <authorList>
            <person name="Proctor R.H."/>
            <person name="McCormick S.P."/>
            <person name="Kim H.S."/>
            <person name="Cardoza R.E."/>
            <person name="Stanley A.M."/>
            <person name="Lindo L."/>
            <person name="Kelly A."/>
            <person name="Brown D.W."/>
            <person name="Lee T."/>
            <person name="Vaughan M.M."/>
            <person name="Alexander N.J."/>
            <person name="Busman M."/>
            <person name="Gutierrez S."/>
        </authorList>
    </citation>
    <scope>NUCLEOTIDE SEQUENCE [LARGE SCALE GENOMIC DNA]</scope>
    <source>
        <strain evidence="2 3">IBT 40837</strain>
    </source>
</reference>
<sequence>MATYENAPTQFLEQNGIKYAFRKFGAKSGTPLLYLIHFRGTMDTWDPSVIDPVAKSRPVILFDNAGVGHSSGEVPHTVRGMADHVAVFLKALKPGGPVDILGFSIGGYIAQMVALNHPELVRKLVIAGSGPSHGPQIQPLGDDIAATAIAPPSQEGFQALFFPYTPAGKAASQKFWKNANTRKGTPTDPRREWITGDGILGQGTALKKWNSEAPEGSDPLDGSFDRLGELKHTTLIVQGHTDVMVPTIGSFIMQQRMPNAQLIIYPDSGHGSIFQYADLFVGHLTQFLDE</sequence>
<organism evidence="2 3">
    <name type="scientific">Trichoderma arundinaceum</name>
    <dbReference type="NCBI Taxonomy" id="490622"/>
    <lineage>
        <taxon>Eukaryota</taxon>
        <taxon>Fungi</taxon>
        <taxon>Dikarya</taxon>
        <taxon>Ascomycota</taxon>
        <taxon>Pezizomycotina</taxon>
        <taxon>Sordariomycetes</taxon>
        <taxon>Hypocreomycetidae</taxon>
        <taxon>Hypocreales</taxon>
        <taxon>Hypocreaceae</taxon>
        <taxon>Trichoderma</taxon>
    </lineage>
</organism>